<evidence type="ECO:0000313" key="18">
    <source>
        <dbReference type="Proteomes" id="UP000053797"/>
    </source>
</evidence>
<keyword evidence="5" id="KW-0479">Metal-binding</keyword>
<protein>
    <submittedName>
        <fullName evidence="17">Fatty acid hydroxylase</fullName>
    </submittedName>
</protein>
<comment type="subcellular location">
    <subcellularLocation>
        <location evidence="2">Endoplasmic reticulum membrane</location>
        <topology evidence="2">Multi-pass membrane protein</topology>
    </subcellularLocation>
</comment>
<dbReference type="AlphaFoldDB" id="A0A0V8GD58"/>
<reference evidence="17 18" key="1">
    <citation type="journal article" date="2015" name="Int. J. Syst. Evol. Microbiol.">
        <title>Exiguobacterium enclense sp. nov., isolated from sediment.</title>
        <authorList>
            <person name="Dastager S.G."/>
            <person name="Mawlankar R."/>
            <person name="Sonalkar V.V."/>
            <person name="Thorat M.N."/>
            <person name="Mual P."/>
            <person name="Verma A."/>
            <person name="Krishnamurthi S."/>
            <person name="Tang S.K."/>
            <person name="Li W.J."/>
        </authorList>
    </citation>
    <scope>NUCLEOTIDE SEQUENCE [LARGE SCALE GENOMIC DNA]</scope>
    <source>
        <strain evidence="17 18">NIO-1109</strain>
    </source>
</reference>
<dbReference type="InterPro" id="IPR006694">
    <property type="entry name" value="Fatty_acid_hydroxylase"/>
</dbReference>
<feature type="transmembrane region" description="Helical" evidence="15">
    <location>
        <begin position="90"/>
        <end position="111"/>
    </location>
</feature>
<feature type="transmembrane region" description="Helical" evidence="15">
    <location>
        <begin position="35"/>
        <end position="54"/>
    </location>
</feature>
<keyword evidence="6" id="KW-0256">Endoplasmic reticulum</keyword>
<dbReference type="GO" id="GO:0016020">
    <property type="term" value="C:membrane"/>
    <property type="evidence" value="ECO:0007669"/>
    <property type="project" value="InterPro"/>
</dbReference>
<organism evidence="17 18">
    <name type="scientific">Exiguobacterium indicum</name>
    <dbReference type="NCBI Taxonomy" id="296995"/>
    <lineage>
        <taxon>Bacteria</taxon>
        <taxon>Bacillati</taxon>
        <taxon>Bacillota</taxon>
        <taxon>Bacilli</taxon>
        <taxon>Bacillales</taxon>
        <taxon>Bacillales Family XII. Incertae Sedis</taxon>
        <taxon>Exiguobacterium</taxon>
    </lineage>
</organism>
<keyword evidence="7" id="KW-0276">Fatty acid metabolism</keyword>
<keyword evidence="8" id="KW-0862">Zinc</keyword>
<evidence type="ECO:0000256" key="11">
    <source>
        <dbReference type="ARBA" id="ARBA00023098"/>
    </source>
</evidence>
<evidence type="ECO:0000313" key="17">
    <source>
        <dbReference type="EMBL" id="KSU48106.1"/>
    </source>
</evidence>
<evidence type="ECO:0000256" key="5">
    <source>
        <dbReference type="ARBA" id="ARBA00022723"/>
    </source>
</evidence>
<dbReference type="EMBL" id="LNQL01000005">
    <property type="protein sequence ID" value="KSU48106.1"/>
    <property type="molecule type" value="Genomic_DNA"/>
</dbReference>
<evidence type="ECO:0000256" key="2">
    <source>
        <dbReference type="ARBA" id="ARBA00004477"/>
    </source>
</evidence>
<sequence length="211" mass="24895">MSNIYRRFFLFPDILMMLVLLIAVSSYVLAQPFHWTTILFFCLGLIVFSFSEYLTHRFLFHLPPPKNVLGRKLLKRLHYDHHAHPNELHLLFLPVWYSLPNLGFFAALTYFLTQSVVSTAAAASGLIVMLLVYEWKHYVAHVPLKPRTRFGKWMKRTHLLHHFKNEHYWFGVSNPVGDWLFGTLKDEKTVTSSQTARNLEKNREYEKPPIH</sequence>
<evidence type="ECO:0000256" key="4">
    <source>
        <dbReference type="ARBA" id="ARBA00022692"/>
    </source>
</evidence>
<evidence type="ECO:0000256" key="9">
    <source>
        <dbReference type="ARBA" id="ARBA00022989"/>
    </source>
</evidence>
<evidence type="ECO:0000256" key="13">
    <source>
        <dbReference type="ARBA" id="ARBA00023160"/>
    </source>
</evidence>
<keyword evidence="12 15" id="KW-0472">Membrane</keyword>
<dbReference type="Proteomes" id="UP000053797">
    <property type="component" value="Unassembled WGS sequence"/>
</dbReference>
<dbReference type="InterPro" id="IPR014430">
    <property type="entry name" value="Scs7"/>
</dbReference>
<feature type="domain" description="Fatty acid hydroxylase" evidence="16">
    <location>
        <begin position="41"/>
        <end position="183"/>
    </location>
</feature>
<feature type="transmembrane region" description="Helical" evidence="15">
    <location>
        <begin position="7"/>
        <end position="29"/>
    </location>
</feature>
<evidence type="ECO:0000256" key="3">
    <source>
        <dbReference type="ARBA" id="ARBA00022516"/>
    </source>
</evidence>
<evidence type="ECO:0000256" key="8">
    <source>
        <dbReference type="ARBA" id="ARBA00022833"/>
    </source>
</evidence>
<evidence type="ECO:0000259" key="16">
    <source>
        <dbReference type="Pfam" id="PF04116"/>
    </source>
</evidence>
<proteinExistence type="predicted"/>
<comment type="cofactor">
    <cofactor evidence="1">
        <name>Zn(2+)</name>
        <dbReference type="ChEBI" id="CHEBI:29105"/>
    </cofactor>
</comment>
<keyword evidence="3" id="KW-0444">Lipid biosynthesis</keyword>
<evidence type="ECO:0000256" key="6">
    <source>
        <dbReference type="ARBA" id="ARBA00022824"/>
    </source>
</evidence>
<evidence type="ECO:0000256" key="14">
    <source>
        <dbReference type="SAM" id="MobiDB-lite"/>
    </source>
</evidence>
<evidence type="ECO:0000256" key="15">
    <source>
        <dbReference type="SAM" id="Phobius"/>
    </source>
</evidence>
<dbReference type="PANTHER" id="PTHR12863">
    <property type="entry name" value="FATTY ACID HYDROXYLASE"/>
    <property type="match status" value="1"/>
</dbReference>
<evidence type="ECO:0000256" key="7">
    <source>
        <dbReference type="ARBA" id="ARBA00022832"/>
    </source>
</evidence>
<keyword evidence="9 15" id="KW-1133">Transmembrane helix</keyword>
<gene>
    <name evidence="17" type="ORF">AS033_13285</name>
</gene>
<evidence type="ECO:0000256" key="1">
    <source>
        <dbReference type="ARBA" id="ARBA00001947"/>
    </source>
</evidence>
<dbReference type="RefSeq" id="WP_023467160.1">
    <property type="nucleotide sequence ID" value="NZ_FMYN01000005.1"/>
</dbReference>
<keyword evidence="13" id="KW-0275">Fatty acid biosynthesis</keyword>
<dbReference type="PANTHER" id="PTHR12863:SF1">
    <property type="entry name" value="FATTY ACID 2-HYDROXYLASE"/>
    <property type="match status" value="1"/>
</dbReference>
<dbReference type="GeneID" id="90838292"/>
<keyword evidence="11" id="KW-0443">Lipid metabolism</keyword>
<feature type="region of interest" description="Disordered" evidence="14">
    <location>
        <begin position="192"/>
        <end position="211"/>
    </location>
</feature>
<dbReference type="Pfam" id="PF04116">
    <property type="entry name" value="FA_hydroxylase"/>
    <property type="match status" value="1"/>
</dbReference>
<dbReference type="GO" id="GO:0080132">
    <property type="term" value="F:fatty acid 2-hydroxylase activity"/>
    <property type="evidence" value="ECO:0007669"/>
    <property type="project" value="InterPro"/>
</dbReference>
<evidence type="ECO:0000256" key="12">
    <source>
        <dbReference type="ARBA" id="ARBA00023136"/>
    </source>
</evidence>
<name>A0A0V8GD58_9BACL</name>
<keyword evidence="4 15" id="KW-0812">Transmembrane</keyword>
<dbReference type="OrthoDB" id="9784228at2"/>
<evidence type="ECO:0000256" key="10">
    <source>
        <dbReference type="ARBA" id="ARBA00023002"/>
    </source>
</evidence>
<dbReference type="GO" id="GO:0005506">
    <property type="term" value="F:iron ion binding"/>
    <property type="evidence" value="ECO:0007669"/>
    <property type="project" value="InterPro"/>
</dbReference>
<feature type="transmembrane region" description="Helical" evidence="15">
    <location>
        <begin position="117"/>
        <end position="135"/>
    </location>
</feature>
<comment type="caution">
    <text evidence="17">The sequence shown here is derived from an EMBL/GenBank/DDBJ whole genome shotgun (WGS) entry which is preliminary data.</text>
</comment>
<keyword evidence="10" id="KW-0560">Oxidoreductase</keyword>
<accession>A0A0V8GD58</accession>
<dbReference type="GO" id="GO:0006633">
    <property type="term" value="P:fatty acid biosynthetic process"/>
    <property type="evidence" value="ECO:0007669"/>
    <property type="project" value="UniProtKB-KW"/>
</dbReference>
<feature type="compositionally biased region" description="Basic and acidic residues" evidence="14">
    <location>
        <begin position="198"/>
        <end position="211"/>
    </location>
</feature>